<dbReference type="Proteomes" id="UP001152049">
    <property type="component" value="Unassembled WGS sequence"/>
</dbReference>
<dbReference type="SUPFAM" id="SSF50129">
    <property type="entry name" value="GroES-like"/>
    <property type="match status" value="1"/>
</dbReference>
<sequence>MSSNRALWQDKPGIPGIIHEGTIPSGVPDDGILIRVYAWGINPADHMVQDVALPGITYPLILGEDIAGVVKAVGSAAAPKYKVGDRVVGMALGAVNFKPEHGAFQEHVILDAKFSCKIPDSLPFTDAAVFPLCLMTAAHGLFSKDYLGLPFPSVDPASTGKSILVWSGSSGVGSNAIQLAKGAGFRVIATCSPHNFDHVKSLGAEVVFDYNDPSTIDQIVAELDKGDCAGIYHAAGASTPSCQVARKSKQDFLVASTNLIQEEDASGIRAKMIFASGGTVHYEAARRATFEKFLPEALSRGLYQISPVPEVISTKGVEGIQEGLDTLRKGVSAKKIVVENI</sequence>
<evidence type="ECO:0000256" key="2">
    <source>
        <dbReference type="ARBA" id="ARBA00023002"/>
    </source>
</evidence>
<evidence type="ECO:0000259" key="3">
    <source>
        <dbReference type="SMART" id="SM00829"/>
    </source>
</evidence>
<dbReference type="Pfam" id="PF00107">
    <property type="entry name" value="ADH_zinc_N"/>
    <property type="match status" value="1"/>
</dbReference>
<accession>A0A9W8VCF7</accession>
<comment type="caution">
    <text evidence="4">The sequence shown here is derived from an EMBL/GenBank/DDBJ whole genome shotgun (WGS) entry which is preliminary data.</text>
</comment>
<dbReference type="AlphaFoldDB" id="A0A9W8VCF7"/>
<dbReference type="OrthoDB" id="48317at2759"/>
<dbReference type="PANTHER" id="PTHR45348:SF2">
    <property type="entry name" value="ZINC-TYPE ALCOHOL DEHYDROGENASE-LIKE PROTEIN C2E1P3.01"/>
    <property type="match status" value="1"/>
</dbReference>
<dbReference type="InterPro" id="IPR013154">
    <property type="entry name" value="ADH-like_N"/>
</dbReference>
<dbReference type="GO" id="GO:0016651">
    <property type="term" value="F:oxidoreductase activity, acting on NAD(P)H"/>
    <property type="evidence" value="ECO:0007669"/>
    <property type="project" value="InterPro"/>
</dbReference>
<evidence type="ECO:0000313" key="5">
    <source>
        <dbReference type="Proteomes" id="UP001152049"/>
    </source>
</evidence>
<reference evidence="4" key="1">
    <citation type="submission" date="2022-09" db="EMBL/GenBank/DDBJ databases">
        <title>Fusarium specimens isolated from Avocado Roots.</title>
        <authorList>
            <person name="Stajich J."/>
            <person name="Roper C."/>
            <person name="Heimlech-Rivalta G."/>
        </authorList>
    </citation>
    <scope>NUCLEOTIDE SEQUENCE</scope>
    <source>
        <strain evidence="4">CF00136</strain>
    </source>
</reference>
<name>A0A9W8VCF7_9HYPO</name>
<dbReference type="CDD" id="cd08249">
    <property type="entry name" value="enoyl_reductase_like"/>
    <property type="match status" value="1"/>
</dbReference>
<organism evidence="4 5">
    <name type="scientific">Fusarium torreyae</name>
    <dbReference type="NCBI Taxonomy" id="1237075"/>
    <lineage>
        <taxon>Eukaryota</taxon>
        <taxon>Fungi</taxon>
        <taxon>Dikarya</taxon>
        <taxon>Ascomycota</taxon>
        <taxon>Pezizomycotina</taxon>
        <taxon>Sordariomycetes</taxon>
        <taxon>Hypocreomycetidae</taxon>
        <taxon>Hypocreales</taxon>
        <taxon>Nectriaceae</taxon>
        <taxon>Fusarium</taxon>
    </lineage>
</organism>
<feature type="domain" description="Enoyl reductase (ER)" evidence="3">
    <location>
        <begin position="13"/>
        <end position="338"/>
    </location>
</feature>
<dbReference type="InterPro" id="IPR011032">
    <property type="entry name" value="GroES-like_sf"/>
</dbReference>
<dbReference type="Gene3D" id="3.40.50.720">
    <property type="entry name" value="NAD(P)-binding Rossmann-like Domain"/>
    <property type="match status" value="1"/>
</dbReference>
<comment type="similarity">
    <text evidence="1">Belongs to the zinc-containing alcohol dehydrogenase family.</text>
</comment>
<dbReference type="PANTHER" id="PTHR45348">
    <property type="entry name" value="HYPOTHETICAL OXIDOREDUCTASE (EUROFUNG)"/>
    <property type="match status" value="1"/>
</dbReference>
<dbReference type="Pfam" id="PF08240">
    <property type="entry name" value="ADH_N"/>
    <property type="match status" value="1"/>
</dbReference>
<gene>
    <name evidence="4" type="ORF">NW762_008989</name>
</gene>
<dbReference type="InterPro" id="IPR047122">
    <property type="entry name" value="Trans-enoyl_RdTase-like"/>
</dbReference>
<dbReference type="InterPro" id="IPR013149">
    <property type="entry name" value="ADH-like_C"/>
</dbReference>
<protein>
    <recommendedName>
        <fullName evidence="3">Enoyl reductase (ER) domain-containing protein</fullName>
    </recommendedName>
</protein>
<dbReference type="Gene3D" id="3.90.180.10">
    <property type="entry name" value="Medium-chain alcohol dehydrogenases, catalytic domain"/>
    <property type="match status" value="1"/>
</dbReference>
<dbReference type="EMBL" id="JAOQAZ010000018">
    <property type="protein sequence ID" value="KAJ4256893.1"/>
    <property type="molecule type" value="Genomic_DNA"/>
</dbReference>
<evidence type="ECO:0000256" key="1">
    <source>
        <dbReference type="ARBA" id="ARBA00008072"/>
    </source>
</evidence>
<dbReference type="SUPFAM" id="SSF51735">
    <property type="entry name" value="NAD(P)-binding Rossmann-fold domains"/>
    <property type="match status" value="1"/>
</dbReference>
<dbReference type="SMART" id="SM00829">
    <property type="entry name" value="PKS_ER"/>
    <property type="match status" value="1"/>
</dbReference>
<keyword evidence="2" id="KW-0560">Oxidoreductase</keyword>
<keyword evidence="5" id="KW-1185">Reference proteome</keyword>
<dbReference type="InterPro" id="IPR020843">
    <property type="entry name" value="ER"/>
</dbReference>
<proteinExistence type="inferred from homology"/>
<dbReference type="InterPro" id="IPR036291">
    <property type="entry name" value="NAD(P)-bd_dom_sf"/>
</dbReference>
<evidence type="ECO:0000313" key="4">
    <source>
        <dbReference type="EMBL" id="KAJ4256893.1"/>
    </source>
</evidence>